<dbReference type="EMBL" id="KZ613786">
    <property type="protein sequence ID" value="PMD61499.1"/>
    <property type="molecule type" value="Genomic_DNA"/>
</dbReference>
<dbReference type="AlphaFoldDB" id="A0A2J6TES6"/>
<sequence>MTTSPDGIFEGNDTVTPNLVYSMTKDSVKKVCKAYSTNYGMDITIVRFFNIFQASFSSFHFISGDYARQRRDTDSFQLLEYNAAGLCVQCRLDCALESDTCEGEEV</sequence>
<dbReference type="Gene3D" id="3.40.50.720">
    <property type="entry name" value="NAD(P)-binding Rossmann-like Domain"/>
    <property type="match status" value="1"/>
</dbReference>
<dbReference type="OrthoDB" id="331544at2759"/>
<reference evidence="2 3" key="1">
    <citation type="submission" date="2016-04" db="EMBL/GenBank/DDBJ databases">
        <title>A degradative enzymes factory behind the ericoid mycorrhizal symbiosis.</title>
        <authorList>
            <consortium name="DOE Joint Genome Institute"/>
            <person name="Martino E."/>
            <person name="Morin E."/>
            <person name="Grelet G."/>
            <person name="Kuo A."/>
            <person name="Kohler A."/>
            <person name="Daghino S."/>
            <person name="Barry K."/>
            <person name="Choi C."/>
            <person name="Cichocki N."/>
            <person name="Clum A."/>
            <person name="Copeland A."/>
            <person name="Hainaut M."/>
            <person name="Haridas S."/>
            <person name="Labutti K."/>
            <person name="Lindquist E."/>
            <person name="Lipzen A."/>
            <person name="Khouja H.-R."/>
            <person name="Murat C."/>
            <person name="Ohm R."/>
            <person name="Olson A."/>
            <person name="Spatafora J."/>
            <person name="Veneault-Fourrey C."/>
            <person name="Henrissat B."/>
            <person name="Grigoriev I."/>
            <person name="Martin F."/>
            <person name="Perotto S."/>
        </authorList>
    </citation>
    <scope>NUCLEOTIDE SEQUENCE [LARGE SCALE GENOMIC DNA]</scope>
    <source>
        <strain evidence="2 3">E</strain>
    </source>
</reference>
<protein>
    <recommendedName>
        <fullName evidence="1">NAD-dependent epimerase/dehydratase domain-containing protein</fullName>
    </recommendedName>
</protein>
<feature type="domain" description="NAD-dependent epimerase/dehydratase" evidence="1">
    <location>
        <begin position="13"/>
        <end position="55"/>
    </location>
</feature>
<accession>A0A2J6TES6</accession>
<gene>
    <name evidence="2" type="ORF">K444DRAFT_371787</name>
</gene>
<dbReference type="Pfam" id="PF01370">
    <property type="entry name" value="Epimerase"/>
    <property type="match status" value="1"/>
</dbReference>
<evidence type="ECO:0000313" key="3">
    <source>
        <dbReference type="Proteomes" id="UP000235371"/>
    </source>
</evidence>
<name>A0A2J6TES6_9HELO</name>
<evidence type="ECO:0000313" key="2">
    <source>
        <dbReference type="EMBL" id="PMD61499.1"/>
    </source>
</evidence>
<proteinExistence type="predicted"/>
<keyword evidence="3" id="KW-1185">Reference proteome</keyword>
<dbReference type="InterPro" id="IPR001509">
    <property type="entry name" value="Epimerase_deHydtase"/>
</dbReference>
<organism evidence="2 3">
    <name type="scientific">Hyaloscypha bicolor E</name>
    <dbReference type="NCBI Taxonomy" id="1095630"/>
    <lineage>
        <taxon>Eukaryota</taxon>
        <taxon>Fungi</taxon>
        <taxon>Dikarya</taxon>
        <taxon>Ascomycota</taxon>
        <taxon>Pezizomycotina</taxon>
        <taxon>Leotiomycetes</taxon>
        <taxon>Helotiales</taxon>
        <taxon>Hyaloscyphaceae</taxon>
        <taxon>Hyaloscypha</taxon>
        <taxon>Hyaloscypha bicolor</taxon>
    </lineage>
</organism>
<dbReference type="SUPFAM" id="SSF51735">
    <property type="entry name" value="NAD(P)-binding Rossmann-fold domains"/>
    <property type="match status" value="1"/>
</dbReference>
<evidence type="ECO:0000259" key="1">
    <source>
        <dbReference type="Pfam" id="PF01370"/>
    </source>
</evidence>
<dbReference type="RefSeq" id="XP_024738403.1">
    <property type="nucleotide sequence ID" value="XM_024872284.1"/>
</dbReference>
<dbReference type="Proteomes" id="UP000235371">
    <property type="component" value="Unassembled WGS sequence"/>
</dbReference>
<dbReference type="InterPro" id="IPR036291">
    <property type="entry name" value="NAD(P)-bd_dom_sf"/>
</dbReference>
<dbReference type="InParanoid" id="A0A2J6TES6"/>
<dbReference type="GeneID" id="36580365"/>